<feature type="region of interest" description="Disordered" evidence="1">
    <location>
        <begin position="8"/>
        <end position="115"/>
    </location>
</feature>
<evidence type="ECO:0000256" key="1">
    <source>
        <dbReference type="SAM" id="MobiDB-lite"/>
    </source>
</evidence>
<feature type="compositionally biased region" description="Polar residues" evidence="1">
    <location>
        <begin position="26"/>
        <end position="51"/>
    </location>
</feature>
<dbReference type="EMBL" id="SRLO01024246">
    <property type="protein sequence ID" value="TNN22099.1"/>
    <property type="molecule type" value="Genomic_DNA"/>
</dbReference>
<feature type="compositionally biased region" description="Basic residues" evidence="1">
    <location>
        <begin position="62"/>
        <end position="74"/>
    </location>
</feature>
<evidence type="ECO:0000313" key="2">
    <source>
        <dbReference type="EMBL" id="TNN22099.1"/>
    </source>
</evidence>
<comment type="caution">
    <text evidence="2">The sequence shown here is derived from an EMBL/GenBank/DDBJ whole genome shotgun (WGS) entry which is preliminary data.</text>
</comment>
<protein>
    <submittedName>
        <fullName evidence="2">Uncharacterized protein</fullName>
    </submittedName>
</protein>
<gene>
    <name evidence="2" type="ORF">EYF80_067788</name>
</gene>
<dbReference type="Proteomes" id="UP000314294">
    <property type="component" value="Unassembled WGS sequence"/>
</dbReference>
<accession>A0A4Z2E040</accession>
<sequence>MIIIIIKPCDAVTDRTQVRRGPPDSSPQQTGTSRTVKRYPSSSGPITSNALPNGHGAERRNGPAHRQHGHRNTHRPGGAGQLHGPFNNALSPAGKKKKKRKKRKRKKRHVHHAVK</sequence>
<keyword evidence="3" id="KW-1185">Reference proteome</keyword>
<reference evidence="2 3" key="1">
    <citation type="submission" date="2019-03" db="EMBL/GenBank/DDBJ databases">
        <title>First draft genome of Liparis tanakae, snailfish: a comprehensive survey of snailfish specific genes.</title>
        <authorList>
            <person name="Kim W."/>
            <person name="Song I."/>
            <person name="Jeong J.-H."/>
            <person name="Kim D."/>
            <person name="Kim S."/>
            <person name="Ryu S."/>
            <person name="Song J.Y."/>
            <person name="Lee S.K."/>
        </authorList>
    </citation>
    <scope>NUCLEOTIDE SEQUENCE [LARGE SCALE GENOMIC DNA]</scope>
    <source>
        <tissue evidence="2">Muscle</tissue>
    </source>
</reference>
<dbReference type="AlphaFoldDB" id="A0A4Z2E040"/>
<proteinExistence type="predicted"/>
<feature type="compositionally biased region" description="Basic residues" evidence="1">
    <location>
        <begin position="94"/>
        <end position="115"/>
    </location>
</feature>
<name>A0A4Z2E040_9TELE</name>
<evidence type="ECO:0000313" key="3">
    <source>
        <dbReference type="Proteomes" id="UP000314294"/>
    </source>
</evidence>
<organism evidence="2 3">
    <name type="scientific">Liparis tanakae</name>
    <name type="common">Tanaka's snailfish</name>
    <dbReference type="NCBI Taxonomy" id="230148"/>
    <lineage>
        <taxon>Eukaryota</taxon>
        <taxon>Metazoa</taxon>
        <taxon>Chordata</taxon>
        <taxon>Craniata</taxon>
        <taxon>Vertebrata</taxon>
        <taxon>Euteleostomi</taxon>
        <taxon>Actinopterygii</taxon>
        <taxon>Neopterygii</taxon>
        <taxon>Teleostei</taxon>
        <taxon>Neoteleostei</taxon>
        <taxon>Acanthomorphata</taxon>
        <taxon>Eupercaria</taxon>
        <taxon>Perciformes</taxon>
        <taxon>Cottioidei</taxon>
        <taxon>Cottales</taxon>
        <taxon>Liparidae</taxon>
        <taxon>Liparis</taxon>
    </lineage>
</organism>